<evidence type="ECO:0000256" key="6">
    <source>
        <dbReference type="ARBA" id="ARBA00022651"/>
    </source>
</evidence>
<dbReference type="EMBL" id="JAFIMR010000001">
    <property type="protein sequence ID" value="KAI1881565.1"/>
    <property type="molecule type" value="Genomic_DNA"/>
</dbReference>
<dbReference type="SMART" id="SM00633">
    <property type="entry name" value="Glyco_10"/>
    <property type="match status" value="1"/>
</dbReference>
<gene>
    <name evidence="15" type="ORF">JX265_000391</name>
</gene>
<dbReference type="SUPFAM" id="SSF57180">
    <property type="entry name" value="Cellulose-binding domain"/>
    <property type="match status" value="1"/>
</dbReference>
<evidence type="ECO:0000256" key="2">
    <source>
        <dbReference type="ARBA" id="ARBA00004613"/>
    </source>
</evidence>
<dbReference type="Proteomes" id="UP000829685">
    <property type="component" value="Unassembled WGS sequence"/>
</dbReference>
<evidence type="ECO:0000256" key="4">
    <source>
        <dbReference type="ARBA" id="ARBA00007495"/>
    </source>
</evidence>
<evidence type="ECO:0000259" key="14">
    <source>
        <dbReference type="PROSITE" id="PS51760"/>
    </source>
</evidence>
<keyword evidence="8 11" id="KW-0378">Hydrolase</keyword>
<dbReference type="Pfam" id="PF00734">
    <property type="entry name" value="CBM_1"/>
    <property type="match status" value="1"/>
</dbReference>
<dbReference type="PRINTS" id="PR00134">
    <property type="entry name" value="GLHYDRLASE10"/>
</dbReference>
<dbReference type="InterPro" id="IPR035971">
    <property type="entry name" value="CBD_sf"/>
</dbReference>
<sequence length="418" mass="44053">MRFSAAAAAVLAIPGVSANLHQLAVGAGKKFFGSATDNGELSDAAYLAILNDTKEFGQITPGNGQKWQFTEPSQGSFSYTAGDQIVNLAKANGQLVRCHTLVWHSQLPSWVSSGSWTKDQLTSIIQTHIANEVGHYKGQCYSWDVVNEAIDDSGVYRTSVFYNVLGTDFIPIAFKAAAAADPAAKLYYNDYNIEYSGAKHTRALEVVDIVQKAGARIDGVGLQAHFIVGSVASQSDLTNVLQSYIDAGVSEVSYTELDIRFSSLPASASGLQQQATDYSTVTKACLAVAECIGITIWDFTDKYSWIPSTFPGQGAALLYDENFSKKPAWTAVSSVLAAAATGVATATATTIATPSTTLATSVVPTSTKTTAAPATSTTASSSAAARWAQCGGKGWTGPTTCVSGSTCTYQNDYYSQCL</sequence>
<dbReference type="InterPro" id="IPR044846">
    <property type="entry name" value="GH10"/>
</dbReference>
<dbReference type="PROSITE" id="PS51760">
    <property type="entry name" value="GH10_2"/>
    <property type="match status" value="1"/>
</dbReference>
<keyword evidence="10 11" id="KW-0624">Polysaccharide degradation</keyword>
<evidence type="ECO:0000256" key="11">
    <source>
        <dbReference type="RuleBase" id="RU361174"/>
    </source>
</evidence>
<dbReference type="InterPro" id="IPR017853">
    <property type="entry name" value="GH"/>
</dbReference>
<feature type="domain" description="CBM1" evidence="13">
    <location>
        <begin position="382"/>
        <end position="418"/>
    </location>
</feature>
<dbReference type="PROSITE" id="PS00562">
    <property type="entry name" value="CBM1_1"/>
    <property type="match status" value="1"/>
</dbReference>
<organism evidence="15 16">
    <name type="scientific">Neoarthrinium moseri</name>
    <dbReference type="NCBI Taxonomy" id="1658444"/>
    <lineage>
        <taxon>Eukaryota</taxon>
        <taxon>Fungi</taxon>
        <taxon>Dikarya</taxon>
        <taxon>Ascomycota</taxon>
        <taxon>Pezizomycotina</taxon>
        <taxon>Sordariomycetes</taxon>
        <taxon>Xylariomycetidae</taxon>
        <taxon>Amphisphaeriales</taxon>
        <taxon>Apiosporaceae</taxon>
        <taxon>Neoarthrinium</taxon>
    </lineage>
</organism>
<evidence type="ECO:0000256" key="3">
    <source>
        <dbReference type="ARBA" id="ARBA00004851"/>
    </source>
</evidence>
<comment type="caution">
    <text evidence="15">The sequence shown here is derived from an EMBL/GenBank/DDBJ whole genome shotgun (WGS) entry which is preliminary data.</text>
</comment>
<evidence type="ECO:0000256" key="9">
    <source>
        <dbReference type="ARBA" id="ARBA00023277"/>
    </source>
</evidence>
<keyword evidence="6" id="KW-0858">Xylan degradation</keyword>
<evidence type="ECO:0000313" key="15">
    <source>
        <dbReference type="EMBL" id="KAI1881565.1"/>
    </source>
</evidence>
<accession>A0A9Q0AWU2</accession>
<keyword evidence="9 11" id="KW-0119">Carbohydrate metabolism</keyword>
<feature type="domain" description="GH10" evidence="14">
    <location>
        <begin position="17"/>
        <end position="335"/>
    </location>
</feature>
<dbReference type="SMART" id="SM00236">
    <property type="entry name" value="fCBD"/>
    <property type="match status" value="1"/>
</dbReference>
<keyword evidence="5" id="KW-0964">Secreted</keyword>
<feature type="chain" id="PRO_5040438287" description="Beta-xylanase" evidence="12">
    <location>
        <begin position="19"/>
        <end position="418"/>
    </location>
</feature>
<dbReference type="Gene3D" id="3.20.20.80">
    <property type="entry name" value="Glycosidases"/>
    <property type="match status" value="1"/>
</dbReference>
<evidence type="ECO:0000256" key="10">
    <source>
        <dbReference type="ARBA" id="ARBA00023326"/>
    </source>
</evidence>
<comment type="catalytic activity">
    <reaction evidence="1 11">
        <text>Endohydrolysis of (1-&gt;4)-beta-D-xylosidic linkages in xylans.</text>
        <dbReference type="EC" id="3.2.1.8"/>
    </reaction>
</comment>
<dbReference type="PANTHER" id="PTHR31490">
    <property type="entry name" value="GLYCOSYL HYDROLASE"/>
    <property type="match status" value="1"/>
</dbReference>
<dbReference type="AlphaFoldDB" id="A0A9Q0AWU2"/>
<comment type="similarity">
    <text evidence="4 11">Belongs to the glycosyl hydrolase 10 (cellulase F) family.</text>
</comment>
<keyword evidence="11" id="KW-0326">Glycosidase</keyword>
<proteinExistence type="inferred from homology"/>
<evidence type="ECO:0000256" key="1">
    <source>
        <dbReference type="ARBA" id="ARBA00000681"/>
    </source>
</evidence>
<dbReference type="GO" id="GO:0005576">
    <property type="term" value="C:extracellular region"/>
    <property type="evidence" value="ECO:0007669"/>
    <property type="project" value="UniProtKB-SubCell"/>
</dbReference>
<dbReference type="GO" id="GO:0030248">
    <property type="term" value="F:cellulose binding"/>
    <property type="evidence" value="ECO:0007669"/>
    <property type="project" value="InterPro"/>
</dbReference>
<dbReference type="GO" id="GO:0045493">
    <property type="term" value="P:xylan catabolic process"/>
    <property type="evidence" value="ECO:0007669"/>
    <property type="project" value="UniProtKB-KW"/>
</dbReference>
<dbReference type="Pfam" id="PF00331">
    <property type="entry name" value="Glyco_hydro_10"/>
    <property type="match status" value="1"/>
</dbReference>
<evidence type="ECO:0000313" key="16">
    <source>
        <dbReference type="Proteomes" id="UP000829685"/>
    </source>
</evidence>
<comment type="pathway">
    <text evidence="3">Glycan degradation; xylan degradation.</text>
</comment>
<dbReference type="PANTHER" id="PTHR31490:SF35">
    <property type="entry name" value="ENDO-1,4-BETA-XYLANASE"/>
    <property type="match status" value="1"/>
</dbReference>
<protein>
    <recommendedName>
        <fullName evidence="11">Beta-xylanase</fullName>
        <ecNumber evidence="11">3.2.1.8</ecNumber>
    </recommendedName>
</protein>
<feature type="signal peptide" evidence="12">
    <location>
        <begin position="1"/>
        <end position="18"/>
    </location>
</feature>
<evidence type="ECO:0000256" key="12">
    <source>
        <dbReference type="SAM" id="SignalP"/>
    </source>
</evidence>
<evidence type="ECO:0000259" key="13">
    <source>
        <dbReference type="PROSITE" id="PS51164"/>
    </source>
</evidence>
<dbReference type="EC" id="3.2.1.8" evidence="11"/>
<keyword evidence="7 12" id="KW-0732">Signal</keyword>
<evidence type="ECO:0000256" key="7">
    <source>
        <dbReference type="ARBA" id="ARBA00022729"/>
    </source>
</evidence>
<keyword evidence="16" id="KW-1185">Reference proteome</keyword>
<dbReference type="SUPFAM" id="SSF51445">
    <property type="entry name" value="(Trans)glycosidases"/>
    <property type="match status" value="1"/>
</dbReference>
<dbReference type="GO" id="GO:0031176">
    <property type="term" value="F:endo-1,4-beta-xylanase activity"/>
    <property type="evidence" value="ECO:0007669"/>
    <property type="project" value="UniProtKB-EC"/>
</dbReference>
<reference evidence="15" key="1">
    <citation type="submission" date="2021-03" db="EMBL/GenBank/DDBJ databases">
        <title>Revisited historic fungal species revealed as producer of novel bioactive compounds through whole genome sequencing and comparative genomics.</title>
        <authorList>
            <person name="Vignolle G.A."/>
            <person name="Hochenegger N."/>
            <person name="Mach R.L."/>
            <person name="Mach-Aigner A.R."/>
            <person name="Javad Rahimi M."/>
            <person name="Salim K.A."/>
            <person name="Chan C.M."/>
            <person name="Lim L.B.L."/>
            <person name="Cai F."/>
            <person name="Druzhinina I.S."/>
            <person name="U'Ren J.M."/>
            <person name="Derntl C."/>
        </authorList>
    </citation>
    <scope>NUCLEOTIDE SEQUENCE</scope>
    <source>
        <strain evidence="15">TUCIM 5799</strain>
    </source>
</reference>
<evidence type="ECO:0000256" key="8">
    <source>
        <dbReference type="ARBA" id="ARBA00022801"/>
    </source>
</evidence>
<dbReference type="PROSITE" id="PS51164">
    <property type="entry name" value="CBM1_2"/>
    <property type="match status" value="1"/>
</dbReference>
<dbReference type="InterPro" id="IPR001000">
    <property type="entry name" value="GH10_dom"/>
</dbReference>
<name>A0A9Q0AWU2_9PEZI</name>
<dbReference type="InterPro" id="IPR000254">
    <property type="entry name" value="CBD"/>
</dbReference>
<comment type="subcellular location">
    <subcellularLocation>
        <location evidence="2">Secreted</location>
    </subcellularLocation>
</comment>
<evidence type="ECO:0000256" key="5">
    <source>
        <dbReference type="ARBA" id="ARBA00022525"/>
    </source>
</evidence>